<feature type="transmembrane region" description="Helical" evidence="7">
    <location>
        <begin position="838"/>
        <end position="859"/>
    </location>
</feature>
<evidence type="ECO:0000256" key="3">
    <source>
        <dbReference type="ARBA" id="ARBA00022692"/>
    </source>
</evidence>
<evidence type="ECO:0000256" key="6">
    <source>
        <dbReference type="SAM" id="Coils"/>
    </source>
</evidence>
<feature type="transmembrane region" description="Helical" evidence="7">
    <location>
        <begin position="727"/>
        <end position="746"/>
    </location>
</feature>
<gene>
    <name evidence="9" type="ORF">HGQ17_04950</name>
</gene>
<keyword evidence="6" id="KW-0175">Coiled coil</keyword>
<dbReference type="AlphaFoldDB" id="A0A7X8TIG7"/>
<dbReference type="SUPFAM" id="SSF82866">
    <property type="entry name" value="Multidrug efflux transporter AcrB transmembrane domain"/>
    <property type="match status" value="2"/>
</dbReference>
<feature type="coiled-coil region" evidence="6">
    <location>
        <begin position="261"/>
        <end position="295"/>
    </location>
</feature>
<accession>A0A7X8TIG7</accession>
<organism evidence="9 10">
    <name type="scientific">Nesterenkonia sedimenti</name>
    <dbReference type="NCBI Taxonomy" id="1463632"/>
    <lineage>
        <taxon>Bacteria</taxon>
        <taxon>Bacillati</taxon>
        <taxon>Actinomycetota</taxon>
        <taxon>Actinomycetes</taxon>
        <taxon>Micrococcales</taxon>
        <taxon>Micrococcaceae</taxon>
        <taxon>Nesterenkonia</taxon>
    </lineage>
</organism>
<feature type="transmembrane region" description="Helical" evidence="7">
    <location>
        <begin position="377"/>
        <end position="400"/>
    </location>
</feature>
<evidence type="ECO:0000259" key="8">
    <source>
        <dbReference type="PROSITE" id="PS50156"/>
    </source>
</evidence>
<evidence type="ECO:0000256" key="5">
    <source>
        <dbReference type="ARBA" id="ARBA00023136"/>
    </source>
</evidence>
<evidence type="ECO:0000256" key="4">
    <source>
        <dbReference type="ARBA" id="ARBA00022989"/>
    </source>
</evidence>
<dbReference type="InterPro" id="IPR050545">
    <property type="entry name" value="Mycobact_MmpL"/>
</dbReference>
<dbReference type="EMBL" id="JABAHY010000003">
    <property type="protein sequence ID" value="NLS09365.1"/>
    <property type="molecule type" value="Genomic_DNA"/>
</dbReference>
<feature type="transmembrane region" description="Helical" evidence="7">
    <location>
        <begin position="436"/>
        <end position="455"/>
    </location>
</feature>
<protein>
    <submittedName>
        <fullName evidence="9">MMPL family transporter</fullName>
    </submittedName>
</protein>
<feature type="transmembrane region" description="Helical" evidence="7">
    <location>
        <begin position="407"/>
        <end position="424"/>
    </location>
</feature>
<dbReference type="PROSITE" id="PS50156">
    <property type="entry name" value="SSD"/>
    <property type="match status" value="1"/>
</dbReference>
<evidence type="ECO:0000313" key="10">
    <source>
        <dbReference type="Proteomes" id="UP000523139"/>
    </source>
</evidence>
<feature type="transmembrane region" description="Helical" evidence="7">
    <location>
        <begin position="791"/>
        <end position="810"/>
    </location>
</feature>
<evidence type="ECO:0000256" key="2">
    <source>
        <dbReference type="ARBA" id="ARBA00022475"/>
    </source>
</evidence>
<keyword evidence="10" id="KW-1185">Reference proteome</keyword>
<dbReference type="InterPro" id="IPR000731">
    <property type="entry name" value="SSD"/>
</dbReference>
<feature type="transmembrane region" description="Helical" evidence="7">
    <location>
        <begin position="565"/>
        <end position="584"/>
    </location>
</feature>
<dbReference type="PANTHER" id="PTHR33406">
    <property type="entry name" value="MEMBRANE PROTEIN MJ1562-RELATED"/>
    <property type="match status" value="1"/>
</dbReference>
<keyword evidence="5 7" id="KW-0472">Membrane</keyword>
<feature type="domain" description="SSD" evidence="8">
    <location>
        <begin position="403"/>
        <end position="532"/>
    </location>
</feature>
<name>A0A7X8TIG7_9MICC</name>
<dbReference type="Gene3D" id="1.20.1640.10">
    <property type="entry name" value="Multidrug efflux transporter AcrB transmembrane domain"/>
    <property type="match status" value="2"/>
</dbReference>
<dbReference type="Proteomes" id="UP000523139">
    <property type="component" value="Unassembled WGS sequence"/>
</dbReference>
<feature type="coiled-coil region" evidence="6">
    <location>
        <begin position="147"/>
        <end position="181"/>
    </location>
</feature>
<feature type="transmembrane region" description="Helical" evidence="7">
    <location>
        <begin position="753"/>
        <end position="779"/>
    </location>
</feature>
<proteinExistence type="predicted"/>
<feature type="transmembrane region" description="Helical" evidence="7">
    <location>
        <begin position="476"/>
        <end position="498"/>
    </location>
</feature>
<dbReference type="GO" id="GO:0005886">
    <property type="term" value="C:plasma membrane"/>
    <property type="evidence" value="ECO:0007669"/>
    <property type="project" value="UniProtKB-SubCell"/>
</dbReference>
<keyword evidence="2" id="KW-1003">Cell membrane</keyword>
<dbReference type="Pfam" id="PF03176">
    <property type="entry name" value="MMPL"/>
    <property type="match status" value="2"/>
</dbReference>
<keyword evidence="4 7" id="KW-1133">Transmembrane helix</keyword>
<feature type="transmembrane region" description="Helical" evidence="7">
    <location>
        <begin position="510"/>
        <end position="534"/>
    </location>
</feature>
<dbReference type="PANTHER" id="PTHR33406:SF13">
    <property type="entry name" value="MEMBRANE PROTEIN YDFJ"/>
    <property type="match status" value="1"/>
</dbReference>
<sequence>MARMLYRLGMLAARRAKTVIAGWFVLLLAAVAAFAGFGGQLTDQIDVPDLETTEVADRLADELPDAGGGSGTAVLRTDDGAEFTEEQQEQVDQLIADLESHEIVDEVTNPFDAQAEMDAGAEELAEAREMIDELPEDFDPAEAQAEIEAGREELEAGRAELEAAEEELAQGREQAEAGLSQMDISSDELPGLIEEVEAGLAELDAADAELDAEVQAAVNGGYWSQVEGELNAARAEIVSQRSTLEPQLAQLQQAQAGLAEIEAGEAEIEEGFAELEAAEAELEEGAAGLAEMEEATAGGEDPAEFIERNERLLALTEGAQMISEDGDVAILMIGFHDPLEQVEMNALSAVSDELLEAEIDGVEVLPGGDISFEMPHLFSIAEVIGLMVAAVVLLVMLGTFIGAGLPLLNALIGVGIGVAGAMALSDVVEMMSMTPILGLMLGLAVGIDYALFIINRHRRQLKDGMDMRESIALANGTAGNAVVFAGATVVIALLALNVTGLPFLGLMGTVGAFCVTIAVLMATTMTPALLKLVGWRILRRKERRYIGFSETAEEKVTTPMGSLKAVVLTVVSLAGLAVLAIPTFDLRLGLPDASSEAEDSTAYQAYVETEEGFGQGMNGPLVVLADYPQSFDSEAEATDYQLDVAEELVEHEYIDTVMPIALSEANDMAAYQVVPVDGPAAESTESLVHEFRDGNPLADTEVSDVELSVAGMTAAEIDISDVIADAMPLYLGLVVGLSLVLMVMVFRSILLPVIATLGFVGSLAGAIGVVVAVFQWGWLGDIFGVSRPGPIMTFLPILMVGILFGLAMDYQLFTASGMREAYAHGSPPRLAVRQGLHAGRAVVTAAALIMSSVFAGFIFTPDPMVASIGLGLAVGVLLDAFVVRLLLVPAVLHLCGPAAWWLPKWLDKILPDVDVEGAKLERSRAKDQEGAGI</sequence>
<comment type="caution">
    <text evidence="9">The sequence shown here is derived from an EMBL/GenBank/DDBJ whole genome shotgun (WGS) entry which is preliminary data.</text>
</comment>
<reference evidence="9 10" key="1">
    <citation type="submission" date="2020-04" db="EMBL/GenBank/DDBJ databases">
        <title>Nesterenkonia sp. nov., isolated from marine sediment.</title>
        <authorList>
            <person name="Zhang G."/>
        </authorList>
    </citation>
    <scope>NUCLEOTIDE SEQUENCE [LARGE SCALE GENOMIC DNA]</scope>
    <source>
        <strain evidence="9 10">MY13</strain>
    </source>
</reference>
<keyword evidence="3 7" id="KW-0812">Transmembrane</keyword>
<evidence type="ECO:0000256" key="1">
    <source>
        <dbReference type="ARBA" id="ARBA00004651"/>
    </source>
</evidence>
<evidence type="ECO:0000256" key="7">
    <source>
        <dbReference type="SAM" id="Phobius"/>
    </source>
</evidence>
<evidence type="ECO:0000313" key="9">
    <source>
        <dbReference type="EMBL" id="NLS09365.1"/>
    </source>
</evidence>
<dbReference type="RefSeq" id="WP_168886866.1">
    <property type="nucleotide sequence ID" value="NZ_JABAHY010000003.1"/>
</dbReference>
<comment type="subcellular location">
    <subcellularLocation>
        <location evidence="1">Cell membrane</location>
        <topology evidence="1">Multi-pass membrane protein</topology>
    </subcellularLocation>
</comment>
<dbReference type="InterPro" id="IPR004869">
    <property type="entry name" value="MMPL_dom"/>
</dbReference>